<dbReference type="InterPro" id="IPR011701">
    <property type="entry name" value="MFS"/>
</dbReference>
<accession>A0A6L8VEL0</accession>
<dbReference type="RefSeq" id="WP_161342636.1">
    <property type="nucleotide sequence ID" value="NZ_BMGW01000001.1"/>
</dbReference>
<name>A0A6L8VEL0_9RHOB</name>
<feature type="transmembrane region" description="Helical" evidence="4">
    <location>
        <begin position="247"/>
        <end position="270"/>
    </location>
</feature>
<feature type="transmembrane region" description="Helical" evidence="4">
    <location>
        <begin position="341"/>
        <end position="363"/>
    </location>
</feature>
<keyword evidence="2 4" id="KW-1133">Transmembrane helix</keyword>
<feature type="domain" description="Major facilitator superfamily (MFS) profile" evidence="5">
    <location>
        <begin position="1"/>
        <end position="399"/>
    </location>
</feature>
<dbReference type="Gene3D" id="1.20.1250.20">
    <property type="entry name" value="MFS general substrate transporter like domains"/>
    <property type="match status" value="2"/>
</dbReference>
<evidence type="ECO:0000256" key="4">
    <source>
        <dbReference type="SAM" id="Phobius"/>
    </source>
</evidence>
<dbReference type="InterPro" id="IPR052952">
    <property type="entry name" value="MFS-Transporter"/>
</dbReference>
<dbReference type="Pfam" id="PF07690">
    <property type="entry name" value="MFS_1"/>
    <property type="match status" value="1"/>
</dbReference>
<dbReference type="Proteomes" id="UP000477083">
    <property type="component" value="Unassembled WGS sequence"/>
</dbReference>
<feature type="transmembrane region" description="Helical" evidence="4">
    <location>
        <begin position="375"/>
        <end position="393"/>
    </location>
</feature>
<evidence type="ECO:0000256" key="2">
    <source>
        <dbReference type="ARBA" id="ARBA00022989"/>
    </source>
</evidence>
<feature type="transmembrane region" description="Helical" evidence="4">
    <location>
        <begin position="161"/>
        <end position="180"/>
    </location>
</feature>
<dbReference type="InterPro" id="IPR020846">
    <property type="entry name" value="MFS_dom"/>
</dbReference>
<evidence type="ECO:0000256" key="1">
    <source>
        <dbReference type="ARBA" id="ARBA00022692"/>
    </source>
</evidence>
<comment type="caution">
    <text evidence="6">The sequence shown here is derived from an EMBL/GenBank/DDBJ whole genome shotgun (WGS) entry which is preliminary data.</text>
</comment>
<evidence type="ECO:0000256" key="3">
    <source>
        <dbReference type="ARBA" id="ARBA00023136"/>
    </source>
</evidence>
<dbReference type="PROSITE" id="PS50850">
    <property type="entry name" value="MFS"/>
    <property type="match status" value="1"/>
</dbReference>
<evidence type="ECO:0000259" key="5">
    <source>
        <dbReference type="PROSITE" id="PS50850"/>
    </source>
</evidence>
<dbReference type="InterPro" id="IPR036259">
    <property type="entry name" value="MFS_trans_sf"/>
</dbReference>
<proteinExistence type="predicted"/>
<keyword evidence="3 4" id="KW-0472">Membrane</keyword>
<dbReference type="PANTHER" id="PTHR23527:SF1">
    <property type="entry name" value="BLL3282 PROTEIN"/>
    <property type="match status" value="1"/>
</dbReference>
<dbReference type="GO" id="GO:0022857">
    <property type="term" value="F:transmembrane transporter activity"/>
    <property type="evidence" value="ECO:0007669"/>
    <property type="project" value="InterPro"/>
</dbReference>
<dbReference type="OrthoDB" id="7488909at2"/>
<organism evidence="6 7">
    <name type="scientific">Frigidibacter albus</name>
    <dbReference type="NCBI Taxonomy" id="1465486"/>
    <lineage>
        <taxon>Bacteria</taxon>
        <taxon>Pseudomonadati</taxon>
        <taxon>Pseudomonadota</taxon>
        <taxon>Alphaproteobacteria</taxon>
        <taxon>Rhodobacterales</taxon>
        <taxon>Paracoccaceae</taxon>
        <taxon>Frigidibacter</taxon>
    </lineage>
</organism>
<dbReference type="AlphaFoldDB" id="A0A6L8VEL0"/>
<keyword evidence="1 4" id="KW-0812">Transmembrane</keyword>
<reference evidence="6 7" key="1">
    <citation type="submission" date="2020-01" db="EMBL/GenBank/DDBJ databases">
        <title>Frigidibacter albus SP32T (=CGMCC 1.13995T).</title>
        <authorList>
            <person name="Liao X."/>
        </authorList>
    </citation>
    <scope>NUCLEOTIDE SEQUENCE [LARGE SCALE GENOMIC DNA]</scope>
    <source>
        <strain evidence="6 7">SP32</strain>
    </source>
</reference>
<feature type="transmembrane region" description="Helical" evidence="4">
    <location>
        <begin position="82"/>
        <end position="110"/>
    </location>
</feature>
<dbReference type="PANTHER" id="PTHR23527">
    <property type="entry name" value="BLL3282 PROTEIN"/>
    <property type="match status" value="1"/>
</dbReference>
<sequence>MSPTDPARGVLPLVVTIAVQALVSLAALAAPVMAPAAALSTGLPAGWVGIFVGVVYAAACVSTLVAGDLVSRFGPIRMSQVSLVLCGSGLFAAALATPAGLVLSAVLIGLGYGPVTPASSHILIRTTPPHRMSLTFSLKQTGVPLGGMLAGLMVPLLIHGLGWQGAAICLGGALLAMAAVTQTIRPMFDSDRDPSRPLAPSRALKPLMKVLATPALRDLGLCSFFFGAMQLCLTSFLVLYLTEARGLSLVTAGSILAVAQVAGVVGRLGWGWMADKVIVPRLLLGLLGVVMGAAGISLAMVGPGVPILGFALIAAIFGASAIGWNGVFLAEVARLAAPGEVGAATGASLFLTYGGVVVGPPLFASLVAQSHSYPLGFLAFGALLSAVGVFLMLTGPRRGGRQASAPS</sequence>
<protein>
    <submittedName>
        <fullName evidence="6">MFS transporter</fullName>
    </submittedName>
</protein>
<feature type="transmembrane region" description="Helical" evidence="4">
    <location>
        <begin position="46"/>
        <end position="70"/>
    </location>
</feature>
<dbReference type="EMBL" id="WWNR01000001">
    <property type="protein sequence ID" value="MZQ87749.1"/>
    <property type="molecule type" value="Genomic_DNA"/>
</dbReference>
<gene>
    <name evidence="6" type="ORF">GS660_01400</name>
</gene>
<feature type="transmembrane region" description="Helical" evidence="4">
    <location>
        <begin position="307"/>
        <end position="329"/>
    </location>
</feature>
<dbReference type="SUPFAM" id="SSF103473">
    <property type="entry name" value="MFS general substrate transporter"/>
    <property type="match status" value="1"/>
</dbReference>
<evidence type="ECO:0000313" key="7">
    <source>
        <dbReference type="Proteomes" id="UP000477083"/>
    </source>
</evidence>
<evidence type="ECO:0000313" key="6">
    <source>
        <dbReference type="EMBL" id="MZQ87749.1"/>
    </source>
</evidence>
<keyword evidence="7" id="KW-1185">Reference proteome</keyword>
<feature type="transmembrane region" description="Helical" evidence="4">
    <location>
        <begin position="219"/>
        <end position="241"/>
    </location>
</feature>
<feature type="transmembrane region" description="Helical" evidence="4">
    <location>
        <begin position="282"/>
        <end position="301"/>
    </location>
</feature>